<evidence type="ECO:0000256" key="6">
    <source>
        <dbReference type="ARBA" id="ARBA00022692"/>
    </source>
</evidence>
<feature type="domain" description="Cytochrome b561 bacterial/Ni-hydrogenase" evidence="14">
    <location>
        <begin position="7"/>
        <end position="155"/>
    </location>
</feature>
<keyword evidence="9 13" id="KW-1133">Transmembrane helix</keyword>
<feature type="transmembrane region" description="Helical" evidence="13">
    <location>
        <begin position="119"/>
        <end position="145"/>
    </location>
</feature>
<keyword evidence="16" id="KW-1185">Reference proteome</keyword>
<evidence type="ECO:0000256" key="9">
    <source>
        <dbReference type="ARBA" id="ARBA00022989"/>
    </source>
</evidence>
<sequence length="157" mass="16644">MRTTTGYSGAQIALHWLITILIPLAWLSGEGAEDALDAIREGGTAGFVPHVAFGLAILALVAVRILVRLGRGAPAAPGRPGSLPVLAADWGHRLIYLLMVAVPLGGISVWFLGLRVGDIHGLAANILMLVVLGHALMALYHQYVLKDGLIRRMMRAG</sequence>
<protein>
    <submittedName>
        <fullName evidence="15">Cytochrome b</fullName>
    </submittedName>
</protein>
<evidence type="ECO:0000256" key="2">
    <source>
        <dbReference type="ARBA" id="ARBA00004651"/>
    </source>
</evidence>
<reference evidence="16" key="1">
    <citation type="journal article" date="2019" name="Int. J. Syst. Evol. Microbiol.">
        <title>The Global Catalogue of Microorganisms (GCM) 10K type strain sequencing project: providing services to taxonomists for standard genome sequencing and annotation.</title>
        <authorList>
            <consortium name="The Broad Institute Genomics Platform"/>
            <consortium name="The Broad Institute Genome Sequencing Center for Infectious Disease"/>
            <person name="Wu L."/>
            <person name="Ma J."/>
        </authorList>
    </citation>
    <scope>NUCLEOTIDE SEQUENCE [LARGE SCALE GENOMIC DNA]</scope>
    <source>
        <strain evidence="16">KCTC 62102</strain>
    </source>
</reference>
<feature type="transmembrane region" description="Helical" evidence="13">
    <location>
        <begin position="7"/>
        <end position="27"/>
    </location>
</feature>
<keyword evidence="8" id="KW-0249">Electron transport</keyword>
<comment type="similarity">
    <text evidence="12">Belongs to the cytochrome b561 family.</text>
</comment>
<keyword evidence="5" id="KW-0349">Heme</keyword>
<evidence type="ECO:0000313" key="15">
    <source>
        <dbReference type="EMBL" id="MFC3088370.1"/>
    </source>
</evidence>
<dbReference type="SUPFAM" id="SSF81342">
    <property type="entry name" value="Transmembrane di-heme cytochromes"/>
    <property type="match status" value="1"/>
</dbReference>
<keyword evidence="6 13" id="KW-0812">Transmembrane</keyword>
<evidence type="ECO:0000256" key="13">
    <source>
        <dbReference type="SAM" id="Phobius"/>
    </source>
</evidence>
<evidence type="ECO:0000259" key="14">
    <source>
        <dbReference type="Pfam" id="PF01292"/>
    </source>
</evidence>
<dbReference type="InterPro" id="IPR052168">
    <property type="entry name" value="Cytochrome_b561_oxidase"/>
</dbReference>
<dbReference type="PANTHER" id="PTHR30529:SF1">
    <property type="entry name" value="CYTOCHROME B561 HOMOLOG 2"/>
    <property type="match status" value="1"/>
</dbReference>
<evidence type="ECO:0000256" key="4">
    <source>
        <dbReference type="ARBA" id="ARBA00022475"/>
    </source>
</evidence>
<dbReference type="InterPro" id="IPR016174">
    <property type="entry name" value="Di-haem_cyt_TM"/>
</dbReference>
<feature type="transmembrane region" description="Helical" evidence="13">
    <location>
        <begin position="94"/>
        <end position="113"/>
    </location>
</feature>
<evidence type="ECO:0000256" key="3">
    <source>
        <dbReference type="ARBA" id="ARBA00022448"/>
    </source>
</evidence>
<comment type="cofactor">
    <cofactor evidence="1">
        <name>heme b</name>
        <dbReference type="ChEBI" id="CHEBI:60344"/>
    </cofactor>
</comment>
<comment type="subcellular location">
    <subcellularLocation>
        <location evidence="2">Cell membrane</location>
        <topology evidence="2">Multi-pass membrane protein</topology>
    </subcellularLocation>
</comment>
<accession>A0ABV7DZW2</accession>
<evidence type="ECO:0000256" key="12">
    <source>
        <dbReference type="ARBA" id="ARBA00037975"/>
    </source>
</evidence>
<evidence type="ECO:0000256" key="7">
    <source>
        <dbReference type="ARBA" id="ARBA00022723"/>
    </source>
</evidence>
<evidence type="ECO:0000256" key="5">
    <source>
        <dbReference type="ARBA" id="ARBA00022617"/>
    </source>
</evidence>
<dbReference type="Pfam" id="PF01292">
    <property type="entry name" value="Ni_hydr_CYTB"/>
    <property type="match status" value="1"/>
</dbReference>
<evidence type="ECO:0000256" key="11">
    <source>
        <dbReference type="ARBA" id="ARBA00023136"/>
    </source>
</evidence>
<dbReference type="PANTHER" id="PTHR30529">
    <property type="entry name" value="CYTOCHROME B561"/>
    <property type="match status" value="1"/>
</dbReference>
<keyword evidence="3" id="KW-0813">Transport</keyword>
<comment type="caution">
    <text evidence="15">The sequence shown here is derived from an EMBL/GenBank/DDBJ whole genome shotgun (WGS) entry which is preliminary data.</text>
</comment>
<evidence type="ECO:0000256" key="8">
    <source>
        <dbReference type="ARBA" id="ARBA00022982"/>
    </source>
</evidence>
<name>A0ABV7DZW2_9RHOB</name>
<dbReference type="Proteomes" id="UP001595445">
    <property type="component" value="Unassembled WGS sequence"/>
</dbReference>
<dbReference type="InterPro" id="IPR011577">
    <property type="entry name" value="Cyt_b561_bac/Ni-Hgenase"/>
</dbReference>
<proteinExistence type="inferred from homology"/>
<feature type="transmembrane region" description="Helical" evidence="13">
    <location>
        <begin position="47"/>
        <end position="67"/>
    </location>
</feature>
<evidence type="ECO:0000256" key="10">
    <source>
        <dbReference type="ARBA" id="ARBA00023004"/>
    </source>
</evidence>
<evidence type="ECO:0000313" key="16">
    <source>
        <dbReference type="Proteomes" id="UP001595445"/>
    </source>
</evidence>
<evidence type="ECO:0000256" key="1">
    <source>
        <dbReference type="ARBA" id="ARBA00001970"/>
    </source>
</evidence>
<gene>
    <name evidence="15" type="ORF">ACFOD6_20205</name>
</gene>
<keyword evidence="4" id="KW-1003">Cell membrane</keyword>
<dbReference type="RefSeq" id="WP_197646109.1">
    <property type="nucleotide sequence ID" value="NZ_JAEACP010000017.1"/>
</dbReference>
<keyword evidence="10" id="KW-0408">Iron</keyword>
<keyword evidence="11 13" id="KW-0472">Membrane</keyword>
<keyword evidence="7" id="KW-0479">Metal-binding</keyword>
<dbReference type="EMBL" id="JBHRSM010000052">
    <property type="protein sequence ID" value="MFC3088370.1"/>
    <property type="molecule type" value="Genomic_DNA"/>
</dbReference>
<organism evidence="15 16">
    <name type="scientific">Tabrizicola soli</name>
    <dbReference type="NCBI Taxonomy" id="2185115"/>
    <lineage>
        <taxon>Bacteria</taxon>
        <taxon>Pseudomonadati</taxon>
        <taxon>Pseudomonadota</taxon>
        <taxon>Alphaproteobacteria</taxon>
        <taxon>Rhodobacterales</taxon>
        <taxon>Paracoccaceae</taxon>
        <taxon>Tabrizicola</taxon>
    </lineage>
</organism>